<dbReference type="RefSeq" id="WP_326564591.1">
    <property type="nucleotide sequence ID" value="NZ_CP109071.1"/>
</dbReference>
<name>A0ABZ1EJZ5_9ACTN</name>
<gene>
    <name evidence="1" type="ORF">OIE14_11345</name>
</gene>
<protein>
    <recommendedName>
        <fullName evidence="3">Restriction endonuclease</fullName>
    </recommendedName>
</protein>
<evidence type="ECO:0000313" key="1">
    <source>
        <dbReference type="EMBL" id="WSA34589.1"/>
    </source>
</evidence>
<dbReference type="EMBL" id="CP109071">
    <property type="protein sequence ID" value="WSA34589.1"/>
    <property type="molecule type" value="Genomic_DNA"/>
</dbReference>
<organism evidence="1 2">
    <name type="scientific">Micromonospora peucetia</name>
    <dbReference type="NCBI Taxonomy" id="47871"/>
    <lineage>
        <taxon>Bacteria</taxon>
        <taxon>Bacillati</taxon>
        <taxon>Actinomycetota</taxon>
        <taxon>Actinomycetes</taxon>
        <taxon>Micromonosporales</taxon>
        <taxon>Micromonosporaceae</taxon>
        <taxon>Micromonospora</taxon>
    </lineage>
</organism>
<sequence>MLENLARLLKSVSEGLHKDEVITWPDPESRVSIGTAIMPISRSGLFRREGSMVQLSDQGKAWLIEQDPSHLIEIFHEHTRFIGEILNELKVGPTSQRNLLVIASDKYGFGWTTPGPIHTRIKWMAAAGLVSTYSHAVHLSESGRELLSKLQVYEPDVGISSPTDFRPAPAAIDALMKRLSKTPDTRHRAGGLHVPGLSGPVGIENIRAIVETCADPTDNRVLMNKAIELFGFGDPGASSVIGSLKIIGLIERASADEWIATPAGAAWVTTGYDIDLARIMHSNVWYFSEIIHELEVSGRLTFADLILRSSRYTFNGRYEPIKRGAMTSRMALLEATGLIVNVGNKNFKATALGRAFRRSIPGIDPVNPITASVQEVDSDAPTVTTPDEDASTLSAEISPRVADNVSMSATEGTVGKIAEDLLQAAKRSDKSVDLEIAAVKALTFLGLPATHIGGNGEPDGIVRTRPGRLGSVYTIETKSAANGLVPEEQAKPATLADHREQHDAVATVYIGPGFERRLLDVLDGDARVAVVSTTLIAEAVMRQADTPLTAEQLEPLIDPTLREADRRDQLKERWKAKEEWALAMRGLVEVLSREAESPLSDDEFSSSGVGWLDITSMRRSLRDVLNREIPREIVMEVLDFLASPQVSVAEMIDNRYRLRVASEAVARHFDYLGRRWQVGERLYRLRP</sequence>
<keyword evidence="2" id="KW-1185">Reference proteome</keyword>
<evidence type="ECO:0000313" key="2">
    <source>
        <dbReference type="Proteomes" id="UP001334804"/>
    </source>
</evidence>
<evidence type="ECO:0008006" key="3">
    <source>
        <dbReference type="Google" id="ProtNLM"/>
    </source>
</evidence>
<accession>A0ABZ1EJZ5</accession>
<reference evidence="1 2" key="1">
    <citation type="submission" date="2022-10" db="EMBL/GenBank/DDBJ databases">
        <title>The complete genomes of actinobacterial strains from the NBC collection.</title>
        <authorList>
            <person name="Joergensen T.S."/>
            <person name="Alvarez Arevalo M."/>
            <person name="Sterndorff E.B."/>
            <person name="Faurdal D."/>
            <person name="Vuksanovic O."/>
            <person name="Mourched A.-S."/>
            <person name="Charusanti P."/>
            <person name="Shaw S."/>
            <person name="Blin K."/>
            <person name="Weber T."/>
        </authorList>
    </citation>
    <scope>NUCLEOTIDE SEQUENCE [LARGE SCALE GENOMIC DNA]</scope>
    <source>
        <strain evidence="1 2">NBC 01809</strain>
    </source>
</reference>
<dbReference type="Proteomes" id="UP001334804">
    <property type="component" value="Chromosome"/>
</dbReference>
<proteinExistence type="predicted"/>